<dbReference type="OrthoDB" id="10263206at2759"/>
<dbReference type="InParanoid" id="A0A2R5GAE1"/>
<feature type="domain" description="Rab-GAP TBC" evidence="7">
    <location>
        <begin position="67"/>
        <end position="253"/>
    </location>
</feature>
<keyword evidence="4" id="KW-0131">Cell cycle</keyword>
<evidence type="ECO:0000256" key="5">
    <source>
        <dbReference type="ARBA" id="ARBA00061049"/>
    </source>
</evidence>
<keyword evidence="3" id="KW-0206">Cytoskeleton</keyword>
<dbReference type="PROSITE" id="PS50086">
    <property type="entry name" value="TBC_RABGAP"/>
    <property type="match status" value="1"/>
</dbReference>
<accession>A0A2R5GAE1</accession>
<dbReference type="FunFam" id="1.10.8.270:FF:000035">
    <property type="entry name" value="Cell cycle arrest protein BUB2"/>
    <property type="match status" value="1"/>
</dbReference>
<sequence>MDRIERALELAETAKTPEDAEASVQELRRLLVVYGVAEEDAGAAAKLQPTPQQESQQKSRGNPAGQEQHLSQRARAWKLLLGVRKLDAEHYVELVRRGEHPRLGAKIRNDTFRTFKNCKAFEDVVPEARIVRVLNAFVHSYRQDEFTYVQGMNVICGVLLYVMPELDAFFCFDALITKLVPAYMSKNLDGVSEGCALFEECLRALDPQLADYLIDKMRASTQVYAFAPIMTLSACCPPLDSILHLWDIYFAAGVHLNIIFYASQMMLLRYELMDETNEMAKQYVSGRDFPQMDASRLIAVAFPFLFKLDPDLVKRLRAHARGNQA</sequence>
<evidence type="ECO:0000256" key="2">
    <source>
        <dbReference type="ARBA" id="ARBA00022490"/>
    </source>
</evidence>
<dbReference type="EMBL" id="BEYU01000038">
    <property type="protein sequence ID" value="GBG27980.1"/>
    <property type="molecule type" value="Genomic_DNA"/>
</dbReference>
<proteinExistence type="inferred from homology"/>
<keyword evidence="2" id="KW-0963">Cytoplasm</keyword>
<evidence type="ECO:0000256" key="3">
    <source>
        <dbReference type="ARBA" id="ARBA00023212"/>
    </source>
</evidence>
<evidence type="ECO:0000256" key="4">
    <source>
        <dbReference type="ARBA" id="ARBA00023306"/>
    </source>
</evidence>
<evidence type="ECO:0000256" key="1">
    <source>
        <dbReference type="ARBA" id="ARBA00004245"/>
    </source>
</evidence>
<dbReference type="InterPro" id="IPR000195">
    <property type="entry name" value="Rab-GAP-TBC_dom"/>
</dbReference>
<dbReference type="PANTHER" id="PTHR22957:SF263">
    <property type="entry name" value="MITOTIC CHECK POINT PROTEIN BUB2"/>
    <property type="match status" value="1"/>
</dbReference>
<gene>
    <name evidence="8" type="ORF">FCC1311_042032</name>
</gene>
<dbReference type="GO" id="GO:0051301">
    <property type="term" value="P:cell division"/>
    <property type="evidence" value="ECO:0007669"/>
    <property type="project" value="UniProtKB-KW"/>
</dbReference>
<name>A0A2R5GAE1_9STRA</name>
<evidence type="ECO:0000313" key="8">
    <source>
        <dbReference type="EMBL" id="GBG27980.1"/>
    </source>
</evidence>
<dbReference type="Gene3D" id="1.10.8.270">
    <property type="entry name" value="putative rabgap domain of human tbc1 domain family member 14 like domains"/>
    <property type="match status" value="1"/>
</dbReference>
<comment type="caution">
    <text evidence="8">The sequence shown here is derived from an EMBL/GenBank/DDBJ whole genome shotgun (WGS) entry which is preliminary data.</text>
</comment>
<reference evidence="8 9" key="1">
    <citation type="submission" date="2017-12" db="EMBL/GenBank/DDBJ databases">
        <title>Sequencing, de novo assembly and annotation of complete genome of a new Thraustochytrid species, strain FCC1311.</title>
        <authorList>
            <person name="Sedici K."/>
            <person name="Godart F."/>
            <person name="Aiese Cigliano R."/>
            <person name="Sanseverino W."/>
            <person name="Barakat M."/>
            <person name="Ortet P."/>
            <person name="Marechal E."/>
            <person name="Cagnac O."/>
            <person name="Amato A."/>
        </authorList>
    </citation>
    <scope>NUCLEOTIDE SEQUENCE [LARGE SCALE GENOMIC DNA]</scope>
</reference>
<comment type="similarity">
    <text evidence="5">Belongs to the BUB2 family.</text>
</comment>
<dbReference type="SMART" id="SM00164">
    <property type="entry name" value="TBC"/>
    <property type="match status" value="1"/>
</dbReference>
<dbReference type="InterPro" id="IPR035969">
    <property type="entry name" value="Rab-GAP_TBC_sf"/>
</dbReference>
<dbReference type="SUPFAM" id="SSF47923">
    <property type="entry name" value="Ypt/Rab-GAP domain of gyp1p"/>
    <property type="match status" value="2"/>
</dbReference>
<feature type="compositionally biased region" description="Polar residues" evidence="6">
    <location>
        <begin position="49"/>
        <end position="60"/>
    </location>
</feature>
<protein>
    <submittedName>
        <fullName evidence="8">Cell division control protein 16</fullName>
    </submittedName>
</protein>
<evidence type="ECO:0000256" key="6">
    <source>
        <dbReference type="SAM" id="MobiDB-lite"/>
    </source>
</evidence>
<dbReference type="PANTHER" id="PTHR22957">
    <property type="entry name" value="TBC1 DOMAIN FAMILY MEMBER GTPASE-ACTIVATING PROTEIN"/>
    <property type="match status" value="1"/>
</dbReference>
<dbReference type="GO" id="GO:0005096">
    <property type="term" value="F:GTPase activator activity"/>
    <property type="evidence" value="ECO:0007669"/>
    <property type="project" value="TreeGrafter"/>
</dbReference>
<evidence type="ECO:0000259" key="7">
    <source>
        <dbReference type="PROSITE" id="PS50086"/>
    </source>
</evidence>
<feature type="region of interest" description="Disordered" evidence="6">
    <location>
        <begin position="42"/>
        <end position="68"/>
    </location>
</feature>
<evidence type="ECO:0000313" key="9">
    <source>
        <dbReference type="Proteomes" id="UP000241890"/>
    </source>
</evidence>
<keyword evidence="8" id="KW-0132">Cell division</keyword>
<comment type="subcellular location">
    <subcellularLocation>
        <location evidence="1">Cytoplasm</location>
        <location evidence="1">Cytoskeleton</location>
    </subcellularLocation>
</comment>
<dbReference type="AlphaFoldDB" id="A0A2R5GAE1"/>
<keyword evidence="9" id="KW-1185">Reference proteome</keyword>
<dbReference type="Gene3D" id="1.10.472.80">
    <property type="entry name" value="Ypt/Rab-GAP domain of gyp1p, domain 3"/>
    <property type="match status" value="1"/>
</dbReference>
<dbReference type="GO" id="GO:0005856">
    <property type="term" value="C:cytoskeleton"/>
    <property type="evidence" value="ECO:0007669"/>
    <property type="project" value="UniProtKB-SubCell"/>
</dbReference>
<organism evidence="8 9">
    <name type="scientific">Hondaea fermentalgiana</name>
    <dbReference type="NCBI Taxonomy" id="2315210"/>
    <lineage>
        <taxon>Eukaryota</taxon>
        <taxon>Sar</taxon>
        <taxon>Stramenopiles</taxon>
        <taxon>Bigyra</taxon>
        <taxon>Labyrinthulomycetes</taxon>
        <taxon>Thraustochytrida</taxon>
        <taxon>Thraustochytriidae</taxon>
        <taxon>Hondaea</taxon>
    </lineage>
</organism>
<dbReference type="Proteomes" id="UP000241890">
    <property type="component" value="Unassembled WGS sequence"/>
</dbReference>
<dbReference type="Pfam" id="PF00566">
    <property type="entry name" value="RabGAP-TBC"/>
    <property type="match status" value="1"/>
</dbReference>